<evidence type="ECO:0000313" key="8">
    <source>
        <dbReference type="EMBL" id="PTL36354.1"/>
    </source>
</evidence>
<dbReference type="GO" id="GO:0061799">
    <property type="term" value="F:cyclic pyranopterin monophosphate synthase activity"/>
    <property type="evidence" value="ECO:0007669"/>
    <property type="project" value="UniProtKB-UniRule"/>
</dbReference>
<evidence type="ECO:0000256" key="4">
    <source>
        <dbReference type="ARBA" id="ARBA00023150"/>
    </source>
</evidence>
<evidence type="ECO:0000256" key="3">
    <source>
        <dbReference type="ARBA" id="ARBA00012575"/>
    </source>
</evidence>
<dbReference type="HAMAP" id="MF_01224_B">
    <property type="entry name" value="MoaC_B"/>
    <property type="match status" value="1"/>
</dbReference>
<dbReference type="NCBIfam" id="NF006870">
    <property type="entry name" value="PRK09364.1"/>
    <property type="match status" value="1"/>
</dbReference>
<feature type="binding site" evidence="6">
    <location>
        <begin position="113"/>
        <end position="114"/>
    </location>
    <ligand>
        <name>substrate</name>
    </ligand>
</feature>
<dbReference type="OrthoDB" id="9794429at2"/>
<reference evidence="8 9" key="1">
    <citation type="submission" date="2017-09" db="EMBL/GenBank/DDBJ databases">
        <title>Bloom of a denitrifying methanotroph, Candidatus Methylomirabilis limnetica, in a deep stratified lake.</title>
        <authorList>
            <person name="Graf J.S."/>
            <person name="Marchant H.K."/>
            <person name="Tienken D."/>
            <person name="Hach P.F."/>
            <person name="Brand A."/>
            <person name="Schubert C.J."/>
            <person name="Kuypers M.M."/>
            <person name="Milucka J."/>
        </authorList>
    </citation>
    <scope>NUCLEOTIDE SEQUENCE [LARGE SCALE GENOMIC DNA]</scope>
    <source>
        <strain evidence="8 9">Zug</strain>
    </source>
</reference>
<dbReference type="Proteomes" id="UP000241436">
    <property type="component" value="Unassembled WGS sequence"/>
</dbReference>
<dbReference type="AlphaFoldDB" id="A0A2T4TZ19"/>
<evidence type="ECO:0000256" key="5">
    <source>
        <dbReference type="ARBA" id="ARBA00023239"/>
    </source>
</evidence>
<comment type="catalytic activity">
    <reaction evidence="1 6">
        <text>(8S)-3',8-cyclo-7,8-dihydroguanosine 5'-triphosphate = cyclic pyranopterin phosphate + diphosphate</text>
        <dbReference type="Rhea" id="RHEA:49580"/>
        <dbReference type="ChEBI" id="CHEBI:33019"/>
        <dbReference type="ChEBI" id="CHEBI:59648"/>
        <dbReference type="ChEBI" id="CHEBI:131766"/>
        <dbReference type="EC" id="4.6.1.17"/>
    </reaction>
</comment>
<keyword evidence="5 6" id="KW-0456">Lyase</keyword>
<sequence length="165" mass="17770">MKRLTHVDRHGQARMVDISEKDETRREAVARGTVTMQPVTLRMIQKGRVPKGDVLAAARIAGVMAAKRVPDLIPLCHSLLLSSAEVEFTPVEEAGRLDIESRVKVTGRTGAEMEALAAVAMAALTVYDMCKAVDKEMVIGSIRLVAKTGGKSGVYRRLGENGAEG</sequence>
<protein>
    <recommendedName>
        <fullName evidence="3 6">Cyclic pyranopterin monophosphate synthase</fullName>
        <ecNumber evidence="3 6">4.6.1.17</ecNumber>
    </recommendedName>
    <alternativeName>
        <fullName evidence="6">Molybdenum cofactor biosynthesis protein C</fullName>
    </alternativeName>
</protein>
<dbReference type="InterPro" id="IPR002820">
    <property type="entry name" value="Mopterin_CF_biosynth-C_dom"/>
</dbReference>
<feature type="binding site" evidence="6">
    <location>
        <begin position="75"/>
        <end position="77"/>
    </location>
    <ligand>
        <name>substrate</name>
    </ligand>
</feature>
<dbReference type="NCBIfam" id="TIGR00581">
    <property type="entry name" value="moaC"/>
    <property type="match status" value="1"/>
</dbReference>
<proteinExistence type="inferred from homology"/>
<feature type="domain" description="Molybdopterin cofactor biosynthesis C (MoaC)" evidence="7">
    <location>
        <begin position="15"/>
        <end position="150"/>
    </location>
</feature>
<comment type="function">
    <text evidence="6">Catalyzes the conversion of (8S)-3',8-cyclo-7,8-dihydroguanosine 5'-triphosphate to cyclic pyranopterin monophosphate (cPMP).</text>
</comment>
<organism evidence="8 9">
    <name type="scientific">Candidatus Methylomirabilis limnetica</name>
    <dbReference type="NCBI Taxonomy" id="2033718"/>
    <lineage>
        <taxon>Bacteria</taxon>
        <taxon>Candidatus Methylomirabilota</taxon>
        <taxon>Candidatus Methylomirabilia</taxon>
        <taxon>Candidatus Methylomirabilales</taxon>
        <taxon>Candidatus Methylomirabilaceae</taxon>
        <taxon>Candidatus Methylomirabilis</taxon>
    </lineage>
</organism>
<dbReference type="SUPFAM" id="SSF55040">
    <property type="entry name" value="Molybdenum cofactor biosynthesis protein C, MoaC"/>
    <property type="match status" value="1"/>
</dbReference>
<evidence type="ECO:0000313" key="9">
    <source>
        <dbReference type="Proteomes" id="UP000241436"/>
    </source>
</evidence>
<dbReference type="UniPathway" id="UPA00344"/>
<dbReference type="EC" id="4.6.1.17" evidence="3 6"/>
<comment type="subunit">
    <text evidence="6">Homohexamer; trimer of dimers.</text>
</comment>
<dbReference type="InterPro" id="IPR050105">
    <property type="entry name" value="MoCo_biosynth_MoaA/MoaC"/>
</dbReference>
<evidence type="ECO:0000259" key="7">
    <source>
        <dbReference type="Pfam" id="PF01967"/>
    </source>
</evidence>
<dbReference type="CDD" id="cd01420">
    <property type="entry name" value="MoaC_PE"/>
    <property type="match status" value="1"/>
</dbReference>
<dbReference type="EMBL" id="NVQC01000016">
    <property type="protein sequence ID" value="PTL36354.1"/>
    <property type="molecule type" value="Genomic_DNA"/>
</dbReference>
<evidence type="ECO:0000256" key="1">
    <source>
        <dbReference type="ARBA" id="ARBA00001637"/>
    </source>
</evidence>
<comment type="similarity">
    <text evidence="6">Belongs to the MoaC family.</text>
</comment>
<dbReference type="InterPro" id="IPR047594">
    <property type="entry name" value="MoaC_bact/euk"/>
</dbReference>
<dbReference type="InterPro" id="IPR023045">
    <property type="entry name" value="MoaC"/>
</dbReference>
<reference evidence="9" key="2">
    <citation type="journal article" date="2018" name="Environ. Microbiol.">
        <title>Bloom of a denitrifying methanotroph, 'Candidatus Methylomirabilis limnetica', in a deep stratified lake.</title>
        <authorList>
            <person name="Graf J.S."/>
            <person name="Mayr M.J."/>
            <person name="Marchant H.K."/>
            <person name="Tienken D."/>
            <person name="Hach P.F."/>
            <person name="Brand A."/>
            <person name="Schubert C.J."/>
            <person name="Kuypers M.M."/>
            <person name="Milucka J."/>
        </authorList>
    </citation>
    <scope>NUCLEOTIDE SEQUENCE [LARGE SCALE GENOMIC DNA]</scope>
    <source>
        <strain evidence="9">Zug</strain>
    </source>
</reference>
<dbReference type="Pfam" id="PF01967">
    <property type="entry name" value="MoaC"/>
    <property type="match status" value="1"/>
</dbReference>
<dbReference type="RefSeq" id="WP_107561728.1">
    <property type="nucleotide sequence ID" value="NZ_NVQC01000016.1"/>
</dbReference>
<comment type="pathway">
    <text evidence="2 6">Cofactor biosynthesis; molybdopterin biosynthesis.</text>
</comment>
<evidence type="ECO:0000256" key="2">
    <source>
        <dbReference type="ARBA" id="ARBA00005046"/>
    </source>
</evidence>
<evidence type="ECO:0000256" key="6">
    <source>
        <dbReference type="HAMAP-Rule" id="MF_01224"/>
    </source>
</evidence>
<dbReference type="PANTHER" id="PTHR22960">
    <property type="entry name" value="MOLYBDOPTERIN COFACTOR SYNTHESIS PROTEIN A"/>
    <property type="match status" value="1"/>
</dbReference>
<gene>
    <name evidence="6 8" type="primary">moaC</name>
    <name evidence="8" type="ORF">CLG94_04800</name>
</gene>
<name>A0A2T4TZ19_9BACT</name>
<comment type="caution">
    <text evidence="8">The sequence shown here is derived from an EMBL/GenBank/DDBJ whole genome shotgun (WGS) entry which is preliminary data.</text>
</comment>
<dbReference type="InterPro" id="IPR036522">
    <property type="entry name" value="MoaC_sf"/>
</dbReference>
<dbReference type="PANTHER" id="PTHR22960:SF29">
    <property type="entry name" value="CYCLIC PYRANOPTERIN MONOPHOSPHATE SYNTHASE"/>
    <property type="match status" value="1"/>
</dbReference>
<dbReference type="GO" id="GO:0006777">
    <property type="term" value="P:Mo-molybdopterin cofactor biosynthetic process"/>
    <property type="evidence" value="ECO:0007669"/>
    <property type="project" value="UniProtKB-UniRule"/>
</dbReference>
<keyword evidence="9" id="KW-1185">Reference proteome</keyword>
<feature type="active site" evidence="6">
    <location>
        <position position="128"/>
    </location>
</feature>
<dbReference type="Gene3D" id="3.30.70.640">
    <property type="entry name" value="Molybdopterin cofactor biosynthesis C (MoaC) domain"/>
    <property type="match status" value="1"/>
</dbReference>
<keyword evidence="4 6" id="KW-0501">Molybdenum cofactor biosynthesis</keyword>
<accession>A0A2T4TZ19</accession>